<dbReference type="eggNOG" id="COG4991">
    <property type="taxonomic scope" value="Bacteria"/>
</dbReference>
<dbReference type="STRING" id="953739.SVEN_3758"/>
<dbReference type="InterPro" id="IPR017853">
    <property type="entry name" value="GH"/>
</dbReference>
<dbReference type="Proteomes" id="UP000006854">
    <property type="component" value="Chromosome"/>
</dbReference>
<proteinExistence type="predicted"/>
<evidence type="ECO:0000313" key="3">
    <source>
        <dbReference type="EMBL" id="CCA57044.1"/>
    </source>
</evidence>
<dbReference type="Pfam" id="PF08924">
    <property type="entry name" value="Rv2525c_GlyHyd-like"/>
    <property type="match status" value="1"/>
</dbReference>
<evidence type="ECO:0000259" key="2">
    <source>
        <dbReference type="Pfam" id="PF08924"/>
    </source>
</evidence>
<dbReference type="KEGG" id="sve:SVEN_3758"/>
<evidence type="ECO:0000313" key="4">
    <source>
        <dbReference type="Proteomes" id="UP000006854"/>
    </source>
</evidence>
<feature type="domain" description="Rv2525c-like glycoside hydrolase-like" evidence="2">
    <location>
        <begin position="159"/>
        <end position="366"/>
    </location>
</feature>
<dbReference type="EMBL" id="FR845719">
    <property type="protein sequence ID" value="CCA57044.1"/>
    <property type="molecule type" value="Genomic_DNA"/>
</dbReference>
<evidence type="ECO:0000256" key="1">
    <source>
        <dbReference type="SAM" id="MobiDB-lite"/>
    </source>
</evidence>
<dbReference type="HOGENOM" id="CLU_035205_0_0_11"/>
<sequence>MAGRRGRFFTRAMNTNAQTPASALSPAPASTSSPTPAPASTSASSLAPAPSPAPSRSSLPASRVRAASPAGVRVVVTALVAALAGAALLAAPDPASATRQDTTAATAAATTTSGAPGARGGSVGGVRAVGAARGAPAGPGYYIGRAFDTCEAPSLAVMKAWRSSPYGAVGIYFGGRGRGCPVQRELSRDWVASVHAMGWRLLPLFVGSQAPCVISTAKRPFALGSSPWSQGTREAVEAVRAAGALGLDASSPLYLDIEAYRAGDAGCAATTLSFVRAWSREVRRLGYVPGFYSSVETGVRDIEAQRRAGTKDLPAVMWFARWGRPALYTETVLDPQAWTPHARIHQYAGNVSEAYGGRRLLIDRNTMDAPVARVAPTAGLKSPLSAP</sequence>
<feature type="compositionally biased region" description="Low complexity" evidence="1">
    <location>
        <begin position="92"/>
        <end position="116"/>
    </location>
</feature>
<protein>
    <recommendedName>
        <fullName evidence="2">Rv2525c-like glycoside hydrolase-like domain-containing protein</fullName>
    </recommendedName>
</protein>
<dbReference type="AlphaFoldDB" id="F2REC1"/>
<dbReference type="SUPFAM" id="SSF51445">
    <property type="entry name" value="(Trans)glycosidases"/>
    <property type="match status" value="1"/>
</dbReference>
<keyword evidence="4" id="KW-1185">Reference proteome</keyword>
<feature type="compositionally biased region" description="Low complexity" evidence="1">
    <location>
        <begin position="20"/>
        <end position="60"/>
    </location>
</feature>
<accession>F2REC1</accession>
<organism evidence="3 4">
    <name type="scientific">Streptomyces venezuelae (strain ATCC 10712 / CBS 650.69 / DSM 40230 / JCM 4526 / NBRC 13096 / PD 04745)</name>
    <dbReference type="NCBI Taxonomy" id="953739"/>
    <lineage>
        <taxon>Bacteria</taxon>
        <taxon>Bacillati</taxon>
        <taxon>Actinomycetota</taxon>
        <taxon>Actinomycetes</taxon>
        <taxon>Kitasatosporales</taxon>
        <taxon>Streptomycetaceae</taxon>
        <taxon>Streptomyces</taxon>
    </lineage>
</organism>
<dbReference type="InterPro" id="IPR015020">
    <property type="entry name" value="Rv2525c-like_Glyco_Hydro-like"/>
</dbReference>
<dbReference type="PATRIC" id="fig|953739.5.peg.6232"/>
<feature type="region of interest" description="Disordered" evidence="1">
    <location>
        <begin position="92"/>
        <end position="122"/>
    </location>
</feature>
<name>F2REC1_STRVP</name>
<gene>
    <name evidence="3" type="ordered locus">SVEN_3758</name>
</gene>
<feature type="region of interest" description="Disordered" evidence="1">
    <location>
        <begin position="1"/>
        <end position="60"/>
    </location>
</feature>
<dbReference type="Gene3D" id="3.20.20.80">
    <property type="entry name" value="Glycosidases"/>
    <property type="match status" value="1"/>
</dbReference>
<reference evidence="3 4" key="1">
    <citation type="journal article" date="2011" name="BMC Genomics">
        <title>Genome-wide analysis of the role of GlnR in Streptomyces venezuelae provides new insights into global nitrogen regulation in actinomycetes.</title>
        <authorList>
            <person name="Pullan S.T."/>
            <person name="Bibb M.J."/>
            <person name="Merrick M."/>
        </authorList>
    </citation>
    <scope>NUCLEOTIDE SEQUENCE [LARGE SCALE GENOMIC DNA]</scope>
    <source>
        <strain evidence="4">ATCC 10712 / CBS 650.69 / DSM 40230 / JCM 4526 / NBRC 13096 / PD 04745</strain>
    </source>
</reference>